<keyword evidence="5 6" id="KW-0472">Membrane</keyword>
<evidence type="ECO:0000313" key="7">
    <source>
        <dbReference type="EMBL" id="KAL0329881.1"/>
    </source>
</evidence>
<organism evidence="7">
    <name type="scientific">Sesamum radiatum</name>
    <name type="common">Black benniseed</name>
    <dbReference type="NCBI Taxonomy" id="300843"/>
    <lineage>
        <taxon>Eukaryota</taxon>
        <taxon>Viridiplantae</taxon>
        <taxon>Streptophyta</taxon>
        <taxon>Embryophyta</taxon>
        <taxon>Tracheophyta</taxon>
        <taxon>Spermatophyta</taxon>
        <taxon>Magnoliopsida</taxon>
        <taxon>eudicotyledons</taxon>
        <taxon>Gunneridae</taxon>
        <taxon>Pentapetalae</taxon>
        <taxon>asterids</taxon>
        <taxon>lamiids</taxon>
        <taxon>Lamiales</taxon>
        <taxon>Pedaliaceae</taxon>
        <taxon>Sesamum</taxon>
    </lineage>
</organism>
<feature type="transmembrane region" description="Helical" evidence="6">
    <location>
        <begin position="12"/>
        <end position="31"/>
    </location>
</feature>
<keyword evidence="4 6" id="KW-1133">Transmembrane helix</keyword>
<evidence type="ECO:0000256" key="3">
    <source>
        <dbReference type="ARBA" id="ARBA00022692"/>
    </source>
</evidence>
<feature type="transmembrane region" description="Helical" evidence="6">
    <location>
        <begin position="52"/>
        <end position="73"/>
    </location>
</feature>
<dbReference type="AlphaFoldDB" id="A0AAW2MFL3"/>
<evidence type="ECO:0000256" key="5">
    <source>
        <dbReference type="ARBA" id="ARBA00023136"/>
    </source>
</evidence>
<gene>
    <name evidence="7" type="ORF">Sradi_4974800</name>
</gene>
<dbReference type="EMBL" id="JACGWJ010000022">
    <property type="protein sequence ID" value="KAL0329881.1"/>
    <property type="molecule type" value="Genomic_DNA"/>
</dbReference>
<comment type="caution">
    <text evidence="7">The sequence shown here is derived from an EMBL/GenBank/DDBJ whole genome shotgun (WGS) entry which is preliminary data.</text>
</comment>
<accession>A0AAW2MFL3</accession>
<dbReference type="Pfam" id="PF04819">
    <property type="entry name" value="DUF716"/>
    <property type="match status" value="1"/>
</dbReference>
<evidence type="ECO:0008006" key="8">
    <source>
        <dbReference type="Google" id="ProtNLM"/>
    </source>
</evidence>
<proteinExistence type="inferred from homology"/>
<feature type="transmembrane region" description="Helical" evidence="6">
    <location>
        <begin position="123"/>
        <end position="142"/>
    </location>
</feature>
<comment type="subcellular location">
    <subcellularLocation>
        <location evidence="1">Membrane</location>
        <topology evidence="1">Multi-pass membrane protein</topology>
    </subcellularLocation>
</comment>
<dbReference type="PANTHER" id="PTHR47119">
    <property type="entry name" value="PLANT VIRAL-RESPONSE FAMILY PROTEIN"/>
    <property type="match status" value="1"/>
</dbReference>
<sequence length="275" mass="30375">MGSFPGHVLPGTLFLAIGAWHAWCSIVRYVASPKSFRVRIWNPVPGLDGSLRYLELYVIVVGGFIDLCVEFLYATHLRIFVNGVLNPAHMNNFEHSGMLLMFFIFGVITLLSEKTSWLPLPEGALFFIASATFTSEYVLFLFHSTSHMGLEGYYHRILVLLVGLCILSAIAGALVPTSFPVDLCIGIAIILQGLWFYQTAFTLYGPMMPDGCTVQDNMQIKCSSPEHEVHGELLANFQLFALVFCVLASVAAVYIYAEPRFSHPGLVNSRAIGNA</sequence>
<name>A0AAW2MFL3_SESRA</name>
<dbReference type="InterPro" id="IPR006904">
    <property type="entry name" value="DUF716"/>
</dbReference>
<feature type="transmembrane region" description="Helical" evidence="6">
    <location>
        <begin position="154"/>
        <end position="174"/>
    </location>
</feature>
<reference evidence="7" key="2">
    <citation type="journal article" date="2024" name="Plant">
        <title>Genomic evolution and insights into agronomic trait innovations of Sesamum species.</title>
        <authorList>
            <person name="Miao H."/>
            <person name="Wang L."/>
            <person name="Qu L."/>
            <person name="Liu H."/>
            <person name="Sun Y."/>
            <person name="Le M."/>
            <person name="Wang Q."/>
            <person name="Wei S."/>
            <person name="Zheng Y."/>
            <person name="Lin W."/>
            <person name="Duan Y."/>
            <person name="Cao H."/>
            <person name="Xiong S."/>
            <person name="Wang X."/>
            <person name="Wei L."/>
            <person name="Li C."/>
            <person name="Ma Q."/>
            <person name="Ju M."/>
            <person name="Zhao R."/>
            <person name="Li G."/>
            <person name="Mu C."/>
            <person name="Tian Q."/>
            <person name="Mei H."/>
            <person name="Zhang T."/>
            <person name="Gao T."/>
            <person name="Zhang H."/>
        </authorList>
    </citation>
    <scope>NUCLEOTIDE SEQUENCE</scope>
    <source>
        <strain evidence="7">G02</strain>
    </source>
</reference>
<evidence type="ECO:0000256" key="6">
    <source>
        <dbReference type="SAM" id="Phobius"/>
    </source>
</evidence>
<keyword evidence="3 6" id="KW-0812">Transmembrane</keyword>
<dbReference type="GO" id="GO:0016020">
    <property type="term" value="C:membrane"/>
    <property type="evidence" value="ECO:0007669"/>
    <property type="project" value="UniProtKB-SubCell"/>
</dbReference>
<protein>
    <recommendedName>
        <fullName evidence="8">Transmembrane protein 45B</fullName>
    </recommendedName>
</protein>
<feature type="transmembrane region" description="Helical" evidence="6">
    <location>
        <begin position="237"/>
        <end position="257"/>
    </location>
</feature>
<dbReference type="PANTHER" id="PTHR47119:SF1">
    <property type="entry name" value="PLANT VIRAL-RESPONSE FAMILY PROTEIN"/>
    <property type="match status" value="1"/>
</dbReference>
<evidence type="ECO:0000256" key="1">
    <source>
        <dbReference type="ARBA" id="ARBA00004141"/>
    </source>
</evidence>
<evidence type="ECO:0000256" key="2">
    <source>
        <dbReference type="ARBA" id="ARBA00006948"/>
    </source>
</evidence>
<feature type="transmembrane region" description="Helical" evidence="6">
    <location>
        <begin position="93"/>
        <end position="111"/>
    </location>
</feature>
<evidence type="ECO:0000256" key="4">
    <source>
        <dbReference type="ARBA" id="ARBA00022989"/>
    </source>
</evidence>
<comment type="similarity">
    <text evidence="2">Belongs to the TMEM45 family.</text>
</comment>
<reference evidence="7" key="1">
    <citation type="submission" date="2020-06" db="EMBL/GenBank/DDBJ databases">
        <authorList>
            <person name="Li T."/>
            <person name="Hu X."/>
            <person name="Zhang T."/>
            <person name="Song X."/>
            <person name="Zhang H."/>
            <person name="Dai N."/>
            <person name="Sheng W."/>
            <person name="Hou X."/>
            <person name="Wei L."/>
        </authorList>
    </citation>
    <scope>NUCLEOTIDE SEQUENCE</scope>
    <source>
        <strain evidence="7">G02</strain>
        <tissue evidence="7">Leaf</tissue>
    </source>
</reference>
<feature type="transmembrane region" description="Helical" evidence="6">
    <location>
        <begin position="181"/>
        <end position="198"/>
    </location>
</feature>